<evidence type="ECO:0000256" key="3">
    <source>
        <dbReference type="ARBA" id="ARBA00022475"/>
    </source>
</evidence>
<evidence type="ECO:0000313" key="13">
    <source>
        <dbReference type="Proteomes" id="UP000078116"/>
    </source>
</evidence>
<evidence type="ECO:0000256" key="9">
    <source>
        <dbReference type="SAM" id="Phobius"/>
    </source>
</evidence>
<feature type="transmembrane region" description="Helical" evidence="9">
    <location>
        <begin position="34"/>
        <end position="53"/>
    </location>
</feature>
<dbReference type="Pfam" id="PF00893">
    <property type="entry name" value="Multi_Drug_Res"/>
    <property type="match status" value="1"/>
</dbReference>
<evidence type="ECO:0000256" key="1">
    <source>
        <dbReference type="ARBA" id="ARBA00004651"/>
    </source>
</evidence>
<dbReference type="Proteomes" id="UP000078116">
    <property type="component" value="Unassembled WGS sequence"/>
</dbReference>
<dbReference type="GO" id="GO:0005886">
    <property type="term" value="C:plasma membrane"/>
    <property type="evidence" value="ECO:0007669"/>
    <property type="project" value="UniProtKB-SubCell"/>
</dbReference>
<keyword evidence="2" id="KW-0813">Transport</keyword>
<dbReference type="STRING" id="1462993.A6V36_07330"/>
<keyword evidence="4 8" id="KW-0812">Transmembrane</keyword>
<evidence type="ECO:0000313" key="12">
    <source>
        <dbReference type="Proteomes" id="UP000077961"/>
    </source>
</evidence>
<dbReference type="GO" id="GO:1990961">
    <property type="term" value="P:xenobiotic detoxification by transmembrane export across the plasma membrane"/>
    <property type="evidence" value="ECO:0007669"/>
    <property type="project" value="UniProtKB-ARBA"/>
</dbReference>
<dbReference type="SUPFAM" id="SSF103481">
    <property type="entry name" value="Multidrug resistance efflux transporter EmrE"/>
    <property type="match status" value="1"/>
</dbReference>
<dbReference type="InterPro" id="IPR037185">
    <property type="entry name" value="EmrE-like"/>
</dbReference>
<dbReference type="PANTHER" id="PTHR30561">
    <property type="entry name" value="SMR FAMILY PROTON-DEPENDENT DRUG EFFLUX TRANSPORTER SUGE"/>
    <property type="match status" value="1"/>
</dbReference>
<dbReference type="PANTHER" id="PTHR30561:SF1">
    <property type="entry name" value="MULTIDRUG TRANSPORTER EMRE"/>
    <property type="match status" value="1"/>
</dbReference>
<keyword evidence="12" id="KW-1185">Reference proteome</keyword>
<dbReference type="Proteomes" id="UP000077961">
    <property type="component" value="Unassembled WGS sequence"/>
</dbReference>
<dbReference type="Gene3D" id="1.10.3730.20">
    <property type="match status" value="1"/>
</dbReference>
<protein>
    <submittedName>
        <fullName evidence="10">Multidrug transporter</fullName>
    </submittedName>
</protein>
<dbReference type="AlphaFoldDB" id="A0A1A9N0K9"/>
<dbReference type="OrthoDB" id="9808638at2"/>
<evidence type="ECO:0000313" key="11">
    <source>
        <dbReference type="EMBL" id="OAJ56318.1"/>
    </source>
</evidence>
<evidence type="ECO:0000256" key="6">
    <source>
        <dbReference type="ARBA" id="ARBA00023136"/>
    </source>
</evidence>
<evidence type="ECO:0000313" key="10">
    <source>
        <dbReference type="EMBL" id="OAJ54509.1"/>
    </source>
</evidence>
<evidence type="ECO:0000256" key="8">
    <source>
        <dbReference type="RuleBase" id="RU003942"/>
    </source>
</evidence>
<organism evidence="10 13">
    <name type="scientific">Paraburkholderia ginsengiterrae</name>
    <dbReference type="NCBI Taxonomy" id="1462993"/>
    <lineage>
        <taxon>Bacteria</taxon>
        <taxon>Pseudomonadati</taxon>
        <taxon>Pseudomonadota</taxon>
        <taxon>Betaproteobacteria</taxon>
        <taxon>Burkholderiales</taxon>
        <taxon>Burkholderiaceae</taxon>
        <taxon>Paraburkholderia</taxon>
    </lineage>
</organism>
<evidence type="ECO:0000256" key="2">
    <source>
        <dbReference type="ARBA" id="ARBA00022448"/>
    </source>
</evidence>
<dbReference type="EMBL" id="LXKA01000349">
    <property type="protein sequence ID" value="OAJ54509.1"/>
    <property type="molecule type" value="Genomic_DNA"/>
</dbReference>
<sequence>MRLPPYALLAIAIVAEVIATSAMRASEGFSRLLPSVVVVLGYGIAFYCLSLTLKSIPVGIVYAVWSGAGIVLITLVAVALYRQVPDVPAVIGLGLIIAGVAVLNMFSKMQAH</sequence>
<gene>
    <name evidence="11" type="ORF">A6V36_07330</name>
    <name evidence="10" type="ORF">A6V37_07705</name>
</gene>
<comment type="similarity">
    <text evidence="7 8">Belongs to the drug/metabolite transporter (DMT) superfamily. Small multidrug resistance (SMR) (TC 2.A.7.1) family.</text>
</comment>
<accession>A0A1A9N0K9</accession>
<dbReference type="EMBL" id="LXJZ01000187">
    <property type="protein sequence ID" value="OAJ56318.1"/>
    <property type="molecule type" value="Genomic_DNA"/>
</dbReference>
<dbReference type="FunFam" id="1.10.3730.20:FF:000001">
    <property type="entry name" value="Quaternary ammonium compound resistance transporter SugE"/>
    <property type="match status" value="1"/>
</dbReference>
<name>A0A1A9N0K9_9BURK</name>
<comment type="caution">
    <text evidence="10">The sequence shown here is derived from an EMBL/GenBank/DDBJ whole genome shotgun (WGS) entry which is preliminary data.</text>
</comment>
<keyword evidence="5 9" id="KW-1133">Transmembrane helix</keyword>
<evidence type="ECO:0000256" key="7">
    <source>
        <dbReference type="ARBA" id="ARBA00038032"/>
    </source>
</evidence>
<keyword evidence="3" id="KW-1003">Cell membrane</keyword>
<evidence type="ECO:0000256" key="4">
    <source>
        <dbReference type="ARBA" id="ARBA00022692"/>
    </source>
</evidence>
<dbReference type="InterPro" id="IPR000390">
    <property type="entry name" value="Small_drug/metabolite_transptr"/>
</dbReference>
<feature type="transmembrane region" description="Helical" evidence="9">
    <location>
        <begin position="60"/>
        <end position="81"/>
    </location>
</feature>
<dbReference type="InterPro" id="IPR045324">
    <property type="entry name" value="Small_multidrug_res"/>
</dbReference>
<feature type="transmembrane region" description="Helical" evidence="9">
    <location>
        <begin position="87"/>
        <end position="106"/>
    </location>
</feature>
<evidence type="ECO:0000256" key="5">
    <source>
        <dbReference type="ARBA" id="ARBA00022989"/>
    </source>
</evidence>
<keyword evidence="6 9" id="KW-0472">Membrane</keyword>
<comment type="subcellular location">
    <subcellularLocation>
        <location evidence="1 8">Cell membrane</location>
        <topology evidence="1 8">Multi-pass membrane protein</topology>
    </subcellularLocation>
</comment>
<dbReference type="GO" id="GO:0022857">
    <property type="term" value="F:transmembrane transporter activity"/>
    <property type="evidence" value="ECO:0007669"/>
    <property type="project" value="InterPro"/>
</dbReference>
<reference evidence="12 13" key="1">
    <citation type="submission" date="2016-04" db="EMBL/GenBank/DDBJ databases">
        <title>Reclassification of Paraburkholderia panaciterrae (Farh et al. 2015) Dobritsa &amp; Samadpour 2016 as a later homotypic synonym of Paraburkholderia ginsengiterrae (Farh et al. 2015) Dobritsa &amp; Samadpour 2016.</title>
        <authorList>
            <person name="Dobritsa A.P."/>
            <person name="Kutumbaka K."/>
            <person name="Samadpour M."/>
        </authorList>
    </citation>
    <scope>NUCLEOTIDE SEQUENCE [LARGE SCALE GENOMIC DNA]</scope>
    <source>
        <strain evidence="10 13">DCY85</strain>
        <strain evidence="11 12">DCY85-1</strain>
    </source>
</reference>
<proteinExistence type="inferred from homology"/>